<comment type="caution">
    <text evidence="1">The sequence shown here is derived from an EMBL/GenBank/DDBJ whole genome shotgun (WGS) entry which is preliminary data.</text>
</comment>
<sequence length="54" mass="6039">MRYLWIFCAAALAGCASEERIEKRPPSMDAISGKTLEAYMQCVVPELKDSRSKS</sequence>
<keyword evidence="2" id="KW-1185">Reference proteome</keyword>
<reference evidence="2" key="1">
    <citation type="journal article" date="2019" name="Int. J. Syst. Evol. Microbiol.">
        <title>The Global Catalogue of Microorganisms (GCM) 10K type strain sequencing project: providing services to taxonomists for standard genome sequencing and annotation.</title>
        <authorList>
            <consortium name="The Broad Institute Genomics Platform"/>
            <consortium name="The Broad Institute Genome Sequencing Center for Infectious Disease"/>
            <person name="Wu L."/>
            <person name="Ma J."/>
        </authorList>
    </citation>
    <scope>NUCLEOTIDE SEQUENCE [LARGE SCALE GENOMIC DNA]</scope>
    <source>
        <strain evidence="2">JCM 13501</strain>
    </source>
</reference>
<name>A0ABQ2H203_9PSED</name>
<proteinExistence type="predicted"/>
<dbReference type="Proteomes" id="UP000616499">
    <property type="component" value="Unassembled WGS sequence"/>
</dbReference>
<organism evidence="1 2">
    <name type="scientific">Pseudomonas asuensis</name>
    <dbReference type="NCBI Taxonomy" id="1825787"/>
    <lineage>
        <taxon>Bacteria</taxon>
        <taxon>Pseudomonadati</taxon>
        <taxon>Pseudomonadota</taxon>
        <taxon>Gammaproteobacteria</taxon>
        <taxon>Pseudomonadales</taxon>
        <taxon>Pseudomonadaceae</taxon>
        <taxon>Pseudomonas</taxon>
    </lineage>
</organism>
<dbReference type="PROSITE" id="PS51257">
    <property type="entry name" value="PROKAR_LIPOPROTEIN"/>
    <property type="match status" value="1"/>
</dbReference>
<gene>
    <name evidence="1" type="ORF">GCM10009425_38430</name>
</gene>
<evidence type="ECO:0008006" key="3">
    <source>
        <dbReference type="Google" id="ProtNLM"/>
    </source>
</evidence>
<accession>A0ABQ2H203</accession>
<protein>
    <recommendedName>
        <fullName evidence="3">Entry exclusion lipoprotein TrbK</fullName>
    </recommendedName>
</protein>
<evidence type="ECO:0000313" key="1">
    <source>
        <dbReference type="EMBL" id="GGM23865.1"/>
    </source>
</evidence>
<evidence type="ECO:0000313" key="2">
    <source>
        <dbReference type="Proteomes" id="UP000616499"/>
    </source>
</evidence>
<dbReference type="EMBL" id="BMNW01000009">
    <property type="protein sequence ID" value="GGM23865.1"/>
    <property type="molecule type" value="Genomic_DNA"/>
</dbReference>